<feature type="compositionally biased region" description="Low complexity" evidence="1">
    <location>
        <begin position="180"/>
        <end position="191"/>
    </location>
</feature>
<organism evidence="2 3">
    <name type="scientific">Epicoccum nigrum</name>
    <name type="common">Soil fungus</name>
    <name type="synonym">Epicoccum purpurascens</name>
    <dbReference type="NCBI Taxonomy" id="105696"/>
    <lineage>
        <taxon>Eukaryota</taxon>
        <taxon>Fungi</taxon>
        <taxon>Dikarya</taxon>
        <taxon>Ascomycota</taxon>
        <taxon>Pezizomycotina</taxon>
        <taxon>Dothideomycetes</taxon>
        <taxon>Pleosporomycetidae</taxon>
        <taxon>Pleosporales</taxon>
        <taxon>Pleosporineae</taxon>
        <taxon>Didymellaceae</taxon>
        <taxon>Epicoccum</taxon>
    </lineage>
</organism>
<keyword evidence="3" id="KW-1185">Reference proteome</keyword>
<feature type="compositionally biased region" description="Low complexity" evidence="1">
    <location>
        <begin position="120"/>
        <end position="131"/>
    </location>
</feature>
<dbReference type="InParanoid" id="A0A1Y2MHA7"/>
<evidence type="ECO:0000313" key="2">
    <source>
        <dbReference type="EMBL" id="OSS54897.1"/>
    </source>
</evidence>
<protein>
    <submittedName>
        <fullName evidence="2">Uncharacterized protein</fullName>
    </submittedName>
</protein>
<feature type="compositionally biased region" description="Low complexity" evidence="1">
    <location>
        <begin position="339"/>
        <end position="356"/>
    </location>
</feature>
<dbReference type="Proteomes" id="UP000193240">
    <property type="component" value="Unassembled WGS sequence"/>
</dbReference>
<feature type="region of interest" description="Disordered" evidence="1">
    <location>
        <begin position="1"/>
        <end position="238"/>
    </location>
</feature>
<reference evidence="2 3" key="1">
    <citation type="journal article" date="2017" name="Genome Announc.">
        <title>Genome sequence of the saprophytic ascomycete Epicoccum nigrum ICMP 19927 strain isolated from New Zealand.</title>
        <authorList>
            <person name="Fokin M."/>
            <person name="Fleetwood D."/>
            <person name="Weir B.S."/>
            <person name="Villas-Boas S.G."/>
        </authorList>
    </citation>
    <scope>NUCLEOTIDE SEQUENCE [LARGE SCALE GENOMIC DNA]</scope>
    <source>
        <strain evidence="2 3">ICMP 19927</strain>
    </source>
</reference>
<accession>A0A1Y2MHA7</accession>
<feature type="compositionally biased region" description="Polar residues" evidence="1">
    <location>
        <begin position="82"/>
        <end position="91"/>
    </location>
</feature>
<name>A0A1Y2MHA7_EPING</name>
<sequence>MRQNLSSPLLSPLPPYPTPSPLKIPQELPAAAPPTPDPTPYLEPAAPAEPGKAVESIEEPNSMRATHVRPRTAPASPERPSTVYSTRSTIRQIDPSPESLRDAFAQGFADTGTPAPPPSFDSFPPFKLDSSGPTGDNYGEYWSTKRLPSTEPISATEEAPGILRRGGTPSDRSSPRKSRSCSPQKSRSASPRKQLVRTPALPVHQESPNSAYSDLEKLDAPDTPSPVSRQQKRDAYTPLQVRKLFEELNGEGDPATGHATHTVIVDYKHQVKTQQAEFILIPTGNPPEKIEAPQPVKRIATPVAHIVQAMAESHTVSEDGERLPPRQEQLQMNKEPNRRTTASRRSQASGASVASRHSVFSTPGRDEMERKKPIIEEDDGPFAKVKSVKELNVDRRKVSEGTTDGVKKKDGRRLCSMRCAMM</sequence>
<dbReference type="OMA" id="MSTHFRP"/>
<dbReference type="AlphaFoldDB" id="A0A1Y2MHA7"/>
<feature type="compositionally biased region" description="Pro residues" evidence="1">
    <location>
        <begin position="31"/>
        <end position="41"/>
    </location>
</feature>
<evidence type="ECO:0000256" key="1">
    <source>
        <dbReference type="SAM" id="MobiDB-lite"/>
    </source>
</evidence>
<feature type="compositionally biased region" description="Low complexity" evidence="1">
    <location>
        <begin position="1"/>
        <end position="10"/>
    </location>
</feature>
<feature type="compositionally biased region" description="Basic and acidic residues" evidence="1">
    <location>
        <begin position="315"/>
        <end position="325"/>
    </location>
</feature>
<feature type="region of interest" description="Disordered" evidence="1">
    <location>
        <begin position="312"/>
        <end position="381"/>
    </location>
</feature>
<evidence type="ECO:0000313" key="3">
    <source>
        <dbReference type="Proteomes" id="UP000193240"/>
    </source>
</evidence>
<feature type="compositionally biased region" description="Pro residues" evidence="1">
    <location>
        <begin position="11"/>
        <end position="22"/>
    </location>
</feature>
<feature type="compositionally biased region" description="Basic and acidic residues" evidence="1">
    <location>
        <begin position="364"/>
        <end position="375"/>
    </location>
</feature>
<dbReference type="EMBL" id="KZ107838">
    <property type="protein sequence ID" value="OSS54897.1"/>
    <property type="molecule type" value="Genomic_DNA"/>
</dbReference>
<gene>
    <name evidence="2" type="ORF">B5807_01301</name>
</gene>
<proteinExistence type="predicted"/>